<evidence type="ECO:0000313" key="2">
    <source>
        <dbReference type="EMBL" id="AIG98971.1"/>
    </source>
</evidence>
<keyword evidence="1" id="KW-0812">Transmembrane</keyword>
<protein>
    <submittedName>
        <fullName evidence="2">Uncharacterized protein</fullName>
    </submittedName>
</protein>
<evidence type="ECO:0000256" key="1">
    <source>
        <dbReference type="SAM" id="Phobius"/>
    </source>
</evidence>
<feature type="transmembrane region" description="Helical" evidence="1">
    <location>
        <begin position="6"/>
        <end position="30"/>
    </location>
</feature>
<sequence>MNDYTAVMLASMVVLIALFAVYTLTLLNAIKLSKKFG</sequence>
<dbReference type="EMBL" id="CP006577">
    <property type="protein sequence ID" value="AIG98971.1"/>
    <property type="molecule type" value="Genomic_DNA"/>
</dbReference>
<dbReference type="KEGG" id="afg:AFULGI_00022400"/>
<organism evidence="2 3">
    <name type="scientific">Archaeoglobus fulgidus DSM 8774</name>
    <dbReference type="NCBI Taxonomy" id="1344584"/>
    <lineage>
        <taxon>Archaea</taxon>
        <taxon>Methanobacteriati</taxon>
        <taxon>Methanobacteriota</taxon>
        <taxon>Archaeoglobi</taxon>
        <taxon>Archaeoglobales</taxon>
        <taxon>Archaeoglobaceae</taxon>
        <taxon>Archaeoglobus</taxon>
    </lineage>
</organism>
<dbReference type="Proteomes" id="UP000028501">
    <property type="component" value="Chromosome"/>
</dbReference>
<gene>
    <name evidence="2" type="ORF">AFULGI_00022400</name>
</gene>
<name>A0A075WG36_ARCFL</name>
<dbReference type="HOGENOM" id="CLU_3338240_0_0_2"/>
<accession>A0A075WG36</accession>
<keyword evidence="1" id="KW-1133">Transmembrane helix</keyword>
<proteinExistence type="predicted"/>
<keyword evidence="1" id="KW-0472">Membrane</keyword>
<evidence type="ECO:0000313" key="3">
    <source>
        <dbReference type="Proteomes" id="UP000028501"/>
    </source>
</evidence>
<reference evidence="2 3" key="1">
    <citation type="submission" date="2013-07" db="EMBL/GenBank/DDBJ databases">
        <title>Genome of Archaeoglobus fulgidus.</title>
        <authorList>
            <person name="Fiebig A."/>
            <person name="Birkeland N.-K."/>
        </authorList>
    </citation>
    <scope>NUCLEOTIDE SEQUENCE [LARGE SCALE GENOMIC DNA]</scope>
    <source>
        <strain evidence="2 3">DSM 8774</strain>
    </source>
</reference>
<dbReference type="AlphaFoldDB" id="A0A075WG36"/>